<reference evidence="1 2" key="1">
    <citation type="submission" date="2024-07" db="EMBL/GenBank/DDBJ databases">
        <title>Mealworm larvae gut microbial communities from Newark, Delaware, USA.</title>
        <authorList>
            <person name="Blenner M."/>
        </authorList>
    </citation>
    <scope>NUCLEOTIDE SEQUENCE [LARGE SCALE GENOMIC DNA]</scope>
    <source>
        <strain evidence="1 2">UD i117</strain>
    </source>
</reference>
<proteinExistence type="predicted"/>
<dbReference type="Gene3D" id="1.10.10.10">
    <property type="entry name" value="Winged helix-like DNA-binding domain superfamily/Winged helix DNA-binding domain"/>
    <property type="match status" value="1"/>
</dbReference>
<dbReference type="RefSeq" id="WP_370035200.1">
    <property type="nucleotide sequence ID" value="NZ_JBGBYS010000003.1"/>
</dbReference>
<protein>
    <submittedName>
        <fullName evidence="1">DNA-binding MarR family transcriptional regulator</fullName>
    </submittedName>
</protein>
<name>A0ABV4EH72_BREEP</name>
<dbReference type="Proteomes" id="UP001565435">
    <property type="component" value="Unassembled WGS sequence"/>
</dbReference>
<keyword evidence="1" id="KW-0238">DNA-binding</keyword>
<sequence length="127" mass="13577">MNASPNLDAALTVAWAKSALDTAVGAALARVGLSLDDLRRLRIIGAHPQGLTREDLAEAMGETRSQTIRSSGPLVKLGWLSRAESGEFSLTDSGRHLIDQAEGISEKAAAHWFTANSIDPDTLTRIR</sequence>
<dbReference type="SUPFAM" id="SSF46785">
    <property type="entry name" value="Winged helix' DNA-binding domain"/>
    <property type="match status" value="1"/>
</dbReference>
<dbReference type="InterPro" id="IPR036390">
    <property type="entry name" value="WH_DNA-bd_sf"/>
</dbReference>
<dbReference type="InterPro" id="IPR036388">
    <property type="entry name" value="WH-like_DNA-bd_sf"/>
</dbReference>
<evidence type="ECO:0000313" key="2">
    <source>
        <dbReference type="Proteomes" id="UP001565435"/>
    </source>
</evidence>
<comment type="caution">
    <text evidence="1">The sequence shown here is derived from an EMBL/GenBank/DDBJ whole genome shotgun (WGS) entry which is preliminary data.</text>
</comment>
<dbReference type="GO" id="GO:0003677">
    <property type="term" value="F:DNA binding"/>
    <property type="evidence" value="ECO:0007669"/>
    <property type="project" value="UniProtKB-KW"/>
</dbReference>
<accession>A0ABV4EH72</accession>
<keyword evidence="2" id="KW-1185">Reference proteome</keyword>
<evidence type="ECO:0000313" key="1">
    <source>
        <dbReference type="EMBL" id="MEY9257849.1"/>
    </source>
</evidence>
<dbReference type="EMBL" id="JBGBYS010000003">
    <property type="protein sequence ID" value="MEY9257849.1"/>
    <property type="molecule type" value="Genomic_DNA"/>
</dbReference>
<organism evidence="1 2">
    <name type="scientific">Brevibacterium epidermidis</name>
    <dbReference type="NCBI Taxonomy" id="1698"/>
    <lineage>
        <taxon>Bacteria</taxon>
        <taxon>Bacillati</taxon>
        <taxon>Actinomycetota</taxon>
        <taxon>Actinomycetes</taxon>
        <taxon>Micrococcales</taxon>
        <taxon>Brevibacteriaceae</taxon>
        <taxon>Brevibacterium</taxon>
    </lineage>
</organism>
<gene>
    <name evidence="1" type="ORF">ABH903_000859</name>
</gene>